<organism evidence="2 3">
    <name type="scientific">Panagrellus redivivus</name>
    <name type="common">Microworm</name>
    <dbReference type="NCBI Taxonomy" id="6233"/>
    <lineage>
        <taxon>Eukaryota</taxon>
        <taxon>Metazoa</taxon>
        <taxon>Ecdysozoa</taxon>
        <taxon>Nematoda</taxon>
        <taxon>Chromadorea</taxon>
        <taxon>Rhabditida</taxon>
        <taxon>Tylenchina</taxon>
        <taxon>Panagrolaimomorpha</taxon>
        <taxon>Panagrolaimoidea</taxon>
        <taxon>Panagrolaimidae</taxon>
        <taxon>Panagrellus</taxon>
    </lineage>
</organism>
<protein>
    <submittedName>
        <fullName evidence="3">NHR domain-containing protein</fullName>
    </submittedName>
</protein>
<proteinExistence type="predicted"/>
<dbReference type="WBParaSite" id="Pan_g20541.t2">
    <property type="protein sequence ID" value="Pan_g20541.t2"/>
    <property type="gene ID" value="Pan_g20541"/>
</dbReference>
<name>A0A7E4VFP8_PANRE</name>
<feature type="region of interest" description="Disordered" evidence="1">
    <location>
        <begin position="1"/>
        <end position="21"/>
    </location>
</feature>
<evidence type="ECO:0000313" key="2">
    <source>
        <dbReference type="Proteomes" id="UP000492821"/>
    </source>
</evidence>
<evidence type="ECO:0000313" key="3">
    <source>
        <dbReference type="WBParaSite" id="Pan_g20541.t2"/>
    </source>
</evidence>
<feature type="region of interest" description="Disordered" evidence="1">
    <location>
        <begin position="379"/>
        <end position="398"/>
    </location>
</feature>
<dbReference type="Proteomes" id="UP000492821">
    <property type="component" value="Unassembled WGS sequence"/>
</dbReference>
<evidence type="ECO:0000256" key="1">
    <source>
        <dbReference type="SAM" id="MobiDB-lite"/>
    </source>
</evidence>
<reference evidence="2" key="1">
    <citation type="journal article" date="2013" name="Genetics">
        <title>The draft genome and transcriptome of Panagrellus redivivus are shaped by the harsh demands of a free-living lifestyle.</title>
        <authorList>
            <person name="Srinivasan J."/>
            <person name="Dillman A.R."/>
            <person name="Macchietto M.G."/>
            <person name="Heikkinen L."/>
            <person name="Lakso M."/>
            <person name="Fracchia K.M."/>
            <person name="Antoshechkin I."/>
            <person name="Mortazavi A."/>
            <person name="Wong G."/>
            <person name="Sternberg P.W."/>
        </authorList>
    </citation>
    <scope>NUCLEOTIDE SEQUENCE [LARGE SCALE GENOMIC DNA]</scope>
    <source>
        <strain evidence="2">MT8872</strain>
    </source>
</reference>
<sequence length="417" mass="47285">MMLSPKRFFESRPKATDQSIHLRPRDDTRRIRKGLVIEVTPTYGRLLCARSFSDTGVYVFFDHNTAVNGTPLHLGDFDLQSAVPVGAEVDFKLTYGFPSKWRSFGTSMAYFCEWISFDATKEVSVLQAELMVTANRPNGLVMTVDGEEQKAVLHPHSWPTGSTIKKLRNGSELETRVNHRFHVMTQPSRTLLSLVRPVPNFLKNKLRRISYICLSAQPLSTTVVCYAHLVGVGGTELLFDSFGTRDDTGDTLPVEIVMDKDIFLSSIGIDKIQSPKVNLYDVIGRPFQLGCVLNLTSQKHPLRAFCAYICSMPYIPKNPKMNMPRTYTRGVRQAAIRNPVVNAVEKKATPPSPPKNQFVRTHSRRSFYRKFAQRRSMRIAVQSRKRGPCSPYPEQQNAKRKIVDISVTEETFLSEDY</sequence>
<keyword evidence="2" id="KW-1185">Reference proteome</keyword>
<dbReference type="AlphaFoldDB" id="A0A7E4VFP8"/>
<reference evidence="3" key="2">
    <citation type="submission" date="2020-10" db="UniProtKB">
        <authorList>
            <consortium name="WormBaseParasite"/>
        </authorList>
    </citation>
    <scope>IDENTIFICATION</scope>
</reference>
<accession>A0A7E4VFP8</accession>